<sequence length="24" mass="3060">MYMSWHWRQTYPALQHQFIHPVTT</sequence>
<reference evidence="1" key="1">
    <citation type="submission" date="2014-11" db="EMBL/GenBank/DDBJ databases">
        <authorList>
            <person name="Amaro Gonzalez C."/>
        </authorList>
    </citation>
    <scope>NUCLEOTIDE SEQUENCE</scope>
</reference>
<protein>
    <submittedName>
        <fullName evidence="1">Uncharacterized protein</fullName>
    </submittedName>
</protein>
<dbReference type="AlphaFoldDB" id="A0A0E9SSK3"/>
<evidence type="ECO:0000313" key="1">
    <source>
        <dbReference type="EMBL" id="JAH43513.1"/>
    </source>
</evidence>
<organism evidence="1">
    <name type="scientific">Anguilla anguilla</name>
    <name type="common">European freshwater eel</name>
    <name type="synonym">Muraena anguilla</name>
    <dbReference type="NCBI Taxonomy" id="7936"/>
    <lineage>
        <taxon>Eukaryota</taxon>
        <taxon>Metazoa</taxon>
        <taxon>Chordata</taxon>
        <taxon>Craniata</taxon>
        <taxon>Vertebrata</taxon>
        <taxon>Euteleostomi</taxon>
        <taxon>Actinopterygii</taxon>
        <taxon>Neopterygii</taxon>
        <taxon>Teleostei</taxon>
        <taxon>Anguilliformes</taxon>
        <taxon>Anguillidae</taxon>
        <taxon>Anguilla</taxon>
    </lineage>
</organism>
<name>A0A0E9SSK3_ANGAN</name>
<reference evidence="1" key="2">
    <citation type="journal article" date="2015" name="Fish Shellfish Immunol.">
        <title>Early steps in the European eel (Anguilla anguilla)-Vibrio vulnificus interaction in the gills: Role of the RtxA13 toxin.</title>
        <authorList>
            <person name="Callol A."/>
            <person name="Pajuelo D."/>
            <person name="Ebbesson L."/>
            <person name="Teles M."/>
            <person name="MacKenzie S."/>
            <person name="Amaro C."/>
        </authorList>
    </citation>
    <scope>NUCLEOTIDE SEQUENCE</scope>
</reference>
<proteinExistence type="predicted"/>
<accession>A0A0E9SSK3</accession>
<dbReference type="EMBL" id="GBXM01065064">
    <property type="protein sequence ID" value="JAH43513.1"/>
    <property type="molecule type" value="Transcribed_RNA"/>
</dbReference>